<sequence>MWDKLEVTYEGTSKVKETHINMLVHDYELFSMKEGESIEEMFARFSKIISNLKAFGKPYTSGELIAFEKTHLKKPSQEEKKKIVAFKASTEIVENEIDDDPEALQEEIAMISRNMDGLMRRFRNTKKGRILPRRSRGINKNKSFGSWSDEDSSEHEEIANLCFMTILENEMNKSTGCWTDEDTSDDEGKDDNKNYFMARGETSKEHHRISHKGKWYLYSACSNHITGDKNMFKEVTKIDGGSVKFGDDSKGKIIGTGTIPFNNNYYITEVYLVDRLNYNLLSISQLCDSGYEHLGALRKVLNERLKASQVKESPTQNSDSSSEIESFQYTTEGDGHGSSDSEKTQEFPTEVSSSVIKNLETRFVLVGPGRDIKLAETSRSGERLEESGMKSEGSGSGEAAEGLVHLSKKRDEPVSFTKEALADLLRKIGESYDPKKCKATTPKAPNIPKPSKKRKVSSQTPTGSSVPRGRAPRSRVKQSETDLQKALEESK</sequence>
<dbReference type="AlphaFoldDB" id="A0A1S4CMR4"/>
<dbReference type="Pfam" id="PF14223">
    <property type="entry name" value="Retrotran_gag_2"/>
    <property type="match status" value="1"/>
</dbReference>
<dbReference type="PANTHER" id="PTHR34676">
    <property type="entry name" value="DUF4219 DOMAIN-CONTAINING PROTEIN-RELATED"/>
    <property type="match status" value="1"/>
</dbReference>
<organism evidence="3">
    <name type="scientific">Nicotiana tabacum</name>
    <name type="common">Common tobacco</name>
    <dbReference type="NCBI Taxonomy" id="4097"/>
    <lineage>
        <taxon>Eukaryota</taxon>
        <taxon>Viridiplantae</taxon>
        <taxon>Streptophyta</taxon>
        <taxon>Embryophyta</taxon>
        <taxon>Tracheophyta</taxon>
        <taxon>Spermatophyta</taxon>
        <taxon>Magnoliopsida</taxon>
        <taxon>eudicotyledons</taxon>
        <taxon>Gunneridae</taxon>
        <taxon>Pentapetalae</taxon>
        <taxon>asterids</taxon>
        <taxon>lamiids</taxon>
        <taxon>Solanales</taxon>
        <taxon>Solanaceae</taxon>
        <taxon>Nicotianoideae</taxon>
        <taxon>Nicotianeae</taxon>
        <taxon>Nicotiana</taxon>
    </lineage>
</organism>
<feature type="compositionally biased region" description="Basic and acidic residues" evidence="1">
    <location>
        <begin position="427"/>
        <end position="436"/>
    </location>
</feature>
<proteinExistence type="predicted"/>
<feature type="region of interest" description="Disordered" evidence="1">
    <location>
        <begin position="376"/>
        <end position="414"/>
    </location>
</feature>
<feature type="domain" description="Retrovirus-related Pol polyprotein from transposon TNT 1-94-like beta-barrel" evidence="2">
    <location>
        <begin position="215"/>
        <end position="291"/>
    </location>
</feature>
<gene>
    <name evidence="3" type="primary">LOC107820475</name>
</gene>
<feature type="region of interest" description="Disordered" evidence="1">
    <location>
        <begin position="307"/>
        <end position="352"/>
    </location>
</feature>
<feature type="compositionally biased region" description="Basic and acidic residues" evidence="1">
    <location>
        <begin position="477"/>
        <end position="491"/>
    </location>
</feature>
<feature type="compositionally biased region" description="Basic and acidic residues" evidence="1">
    <location>
        <begin position="333"/>
        <end position="345"/>
    </location>
</feature>
<accession>A0A1S4CMR4</accession>
<dbReference type="RefSeq" id="XP_016502249.1">
    <property type="nucleotide sequence ID" value="XM_016646763.1"/>
</dbReference>
<feature type="compositionally biased region" description="Polar residues" evidence="1">
    <location>
        <begin position="310"/>
        <end position="331"/>
    </location>
</feature>
<feature type="region of interest" description="Disordered" evidence="1">
    <location>
        <begin position="427"/>
        <end position="491"/>
    </location>
</feature>
<feature type="compositionally biased region" description="Basic and acidic residues" evidence="1">
    <location>
        <begin position="376"/>
        <end position="389"/>
    </location>
</feature>
<dbReference type="PaxDb" id="4097-A0A1S4CMR4"/>
<reference evidence="3" key="1">
    <citation type="submission" date="2025-08" db="UniProtKB">
        <authorList>
            <consortium name="RefSeq"/>
        </authorList>
    </citation>
    <scope>IDENTIFICATION</scope>
</reference>
<evidence type="ECO:0000256" key="1">
    <source>
        <dbReference type="SAM" id="MobiDB-lite"/>
    </source>
</evidence>
<dbReference type="Pfam" id="PF22936">
    <property type="entry name" value="Pol_BBD"/>
    <property type="match status" value="1"/>
</dbReference>
<feature type="compositionally biased region" description="Low complexity" evidence="1">
    <location>
        <begin position="390"/>
        <end position="402"/>
    </location>
</feature>
<dbReference type="PANTHER" id="PTHR34676:SF15">
    <property type="entry name" value="ZINC FINGER, CCHC-TYPE-RELATED"/>
    <property type="match status" value="1"/>
</dbReference>
<evidence type="ECO:0000259" key="2">
    <source>
        <dbReference type="Pfam" id="PF22936"/>
    </source>
</evidence>
<dbReference type="KEGG" id="nta:107820475"/>
<protein>
    <recommendedName>
        <fullName evidence="2">Retrovirus-related Pol polyprotein from transposon TNT 1-94-like beta-barrel domain-containing protein</fullName>
    </recommendedName>
</protein>
<evidence type="ECO:0000313" key="3">
    <source>
        <dbReference type="RefSeq" id="XP_016502249.1"/>
    </source>
</evidence>
<dbReference type="InterPro" id="IPR054722">
    <property type="entry name" value="PolX-like_BBD"/>
</dbReference>
<dbReference type="OrthoDB" id="1243394at2759"/>
<name>A0A1S4CMR4_TOBAC</name>